<dbReference type="EMBL" id="CP060719">
    <property type="protein sequence ID" value="QNN69688.1"/>
    <property type="molecule type" value="Genomic_DNA"/>
</dbReference>
<organism evidence="1 2">
    <name type="scientific">Thermomonas carbonis</name>
    <dbReference type="NCBI Taxonomy" id="1463158"/>
    <lineage>
        <taxon>Bacteria</taxon>
        <taxon>Pseudomonadati</taxon>
        <taxon>Pseudomonadota</taxon>
        <taxon>Gammaproteobacteria</taxon>
        <taxon>Lysobacterales</taxon>
        <taxon>Lysobacteraceae</taxon>
        <taxon>Thermomonas</taxon>
    </lineage>
</organism>
<dbReference type="KEGG" id="tcn:H9L16_13645"/>
<keyword evidence="2" id="KW-1185">Reference proteome</keyword>
<dbReference type="RefSeq" id="WP_187552205.1">
    <property type="nucleotide sequence ID" value="NZ_BMZL01000001.1"/>
</dbReference>
<evidence type="ECO:0000313" key="2">
    <source>
        <dbReference type="Proteomes" id="UP000515804"/>
    </source>
</evidence>
<dbReference type="AlphaFoldDB" id="A0A7G9SPB3"/>
<name>A0A7G9SPB3_9GAMM</name>
<gene>
    <name evidence="1" type="ORF">H9L16_13645</name>
</gene>
<evidence type="ECO:0000313" key="1">
    <source>
        <dbReference type="EMBL" id="QNN69688.1"/>
    </source>
</evidence>
<reference evidence="1 2" key="1">
    <citation type="submission" date="2020-08" db="EMBL/GenBank/DDBJ databases">
        <title>Genome sequence of Thermomonas carbonis KCTC 42013T.</title>
        <authorList>
            <person name="Hyun D.-W."/>
            <person name="Bae J.-W."/>
        </authorList>
    </citation>
    <scope>NUCLEOTIDE SEQUENCE [LARGE SCALE GENOMIC DNA]</scope>
    <source>
        <strain evidence="1 2">KCTC 42013</strain>
    </source>
</reference>
<proteinExistence type="predicted"/>
<dbReference type="Proteomes" id="UP000515804">
    <property type="component" value="Chromosome"/>
</dbReference>
<protein>
    <submittedName>
        <fullName evidence="1">Uncharacterized protein</fullName>
    </submittedName>
</protein>
<accession>A0A7G9SPB3</accession>
<sequence length="89" mass="9806">MSQHHIALFTFTLGSTESISPDALRAMWVNASGSGNVSVGRKNPEGTWRDRPIYTLYASQSLANLPEVEHRLRRALEGAHLHATLTGLH</sequence>